<dbReference type="AlphaFoldDB" id="A0A3G2JS09"/>
<reference evidence="3" key="1">
    <citation type="journal article" date="2018" name="Curr. Biol.">
        <title>Modulation of DNA Repair Systems in Blind Cavefish during Evolution in Constant Darkness.</title>
        <authorList>
            <person name="Zhao H."/>
            <person name="Di Mauro G."/>
            <person name="Lungu-Mitea S."/>
            <person name="Negrini P."/>
            <person name="Guarino A.M."/>
            <person name="Frigato E."/>
            <person name="Braunbeck T."/>
            <person name="Ma H."/>
            <person name="Lamparter T."/>
            <person name="Vallone D."/>
            <person name="Bertolucci C."/>
            <person name="Foulkes N.S."/>
        </authorList>
    </citation>
    <scope>NUCLEOTIDE SEQUENCE</scope>
    <source>
        <tissue evidence="3">Embryo</tissue>
    </source>
</reference>
<organism evidence="3">
    <name type="scientific">Garra andruzzii</name>
    <name type="common">Somalian cavefish</name>
    <dbReference type="NCBI Taxonomy" id="472297"/>
    <lineage>
        <taxon>Eukaryota</taxon>
        <taxon>Metazoa</taxon>
        <taxon>Chordata</taxon>
        <taxon>Craniata</taxon>
        <taxon>Vertebrata</taxon>
        <taxon>Euteleostomi</taxon>
        <taxon>Actinopterygii</taxon>
        <taxon>Neopterygii</taxon>
        <taxon>Teleostei</taxon>
        <taxon>Ostariophysi</taxon>
        <taxon>Cypriniformes</taxon>
        <taxon>Cyprinidae</taxon>
        <taxon>Labeoninae</taxon>
        <taxon>Garrini</taxon>
        <taxon>Garra</taxon>
    </lineage>
</organism>
<evidence type="ECO:0000313" key="3">
    <source>
        <dbReference type="EMBL" id="AYN44212.1"/>
    </source>
</evidence>
<dbReference type="InterPro" id="IPR014729">
    <property type="entry name" value="Rossmann-like_a/b/a_fold"/>
</dbReference>
<accession>A0A3G2JS09</accession>
<sequence>MSHNSIHWFRKGLRLHDNPALLAALKDCRHIYPRSCWTPGTPTTLTSALTDGDF</sequence>
<dbReference type="InterPro" id="IPR036155">
    <property type="entry name" value="Crypto/Photolyase_N_sf"/>
</dbReference>
<protein>
    <submittedName>
        <fullName evidence="3">Cryptochrome 5 transcript variant X2</fullName>
    </submittedName>
</protein>
<dbReference type="Gene3D" id="3.40.50.620">
    <property type="entry name" value="HUPs"/>
    <property type="match status" value="1"/>
</dbReference>
<keyword evidence="1" id="KW-0157">Chromophore</keyword>
<dbReference type="PROSITE" id="PS51645">
    <property type="entry name" value="PHR_CRY_ALPHA_BETA"/>
    <property type="match status" value="1"/>
</dbReference>
<feature type="domain" description="Photolyase/cryptochrome alpha/beta" evidence="2">
    <location>
        <begin position="3"/>
        <end position="54"/>
    </location>
</feature>
<dbReference type="SUPFAM" id="SSF52425">
    <property type="entry name" value="Cryptochrome/photolyase, N-terminal domain"/>
    <property type="match status" value="1"/>
</dbReference>
<evidence type="ECO:0000256" key="1">
    <source>
        <dbReference type="ARBA" id="ARBA00022991"/>
    </source>
</evidence>
<name>A0A3G2JS09_9TELE</name>
<evidence type="ECO:0000259" key="2">
    <source>
        <dbReference type="PROSITE" id="PS51645"/>
    </source>
</evidence>
<dbReference type="InterPro" id="IPR006050">
    <property type="entry name" value="DNA_photolyase_N"/>
</dbReference>
<dbReference type="EMBL" id="MG566089">
    <property type="protein sequence ID" value="AYN44212.1"/>
    <property type="molecule type" value="mRNA"/>
</dbReference>
<dbReference type="Pfam" id="PF00875">
    <property type="entry name" value="DNA_photolyase"/>
    <property type="match status" value="1"/>
</dbReference>
<proteinExistence type="evidence at transcript level"/>